<proteinExistence type="predicted"/>
<sequence>MAMRGSVVLSLCVLIQLSLQNTVKAEDGKSPKGKDTVVHSYLGLPFAKPPVGPLRFSPPQPAEKWDGVRDAAKQPFM</sequence>
<reference evidence="4" key="2">
    <citation type="submission" date="2025-09" db="UniProtKB">
        <authorList>
            <consortium name="Ensembl"/>
        </authorList>
    </citation>
    <scope>IDENTIFICATION</scope>
</reference>
<feature type="chain" id="PRO_5025429155" description="Carboxylesterase type B domain-containing protein" evidence="2">
    <location>
        <begin position="26"/>
        <end position="77"/>
    </location>
</feature>
<name>A0A671N9U3_9TELE</name>
<feature type="compositionally biased region" description="Basic and acidic residues" evidence="1">
    <location>
        <begin position="63"/>
        <end position="77"/>
    </location>
</feature>
<dbReference type="InterPro" id="IPR029058">
    <property type="entry name" value="AB_hydrolase_fold"/>
</dbReference>
<dbReference type="SUPFAM" id="SSF53474">
    <property type="entry name" value="alpha/beta-Hydrolases"/>
    <property type="match status" value="1"/>
</dbReference>
<keyword evidence="2" id="KW-0732">Signal</keyword>
<feature type="signal peptide" evidence="2">
    <location>
        <begin position="1"/>
        <end position="25"/>
    </location>
</feature>
<evidence type="ECO:0000313" key="4">
    <source>
        <dbReference type="Ensembl" id="ENSSANP00000039784.1"/>
    </source>
</evidence>
<dbReference type="Gene3D" id="3.40.50.1820">
    <property type="entry name" value="alpha/beta hydrolase"/>
    <property type="match status" value="1"/>
</dbReference>
<dbReference type="PANTHER" id="PTHR44590:SF4">
    <property type="entry name" value="CARBOXYLIC ESTER HYDROLASE"/>
    <property type="match status" value="1"/>
</dbReference>
<feature type="domain" description="Carboxylesterase type B" evidence="3">
    <location>
        <begin position="32"/>
        <end position="75"/>
    </location>
</feature>
<dbReference type="InterPro" id="IPR002018">
    <property type="entry name" value="CarbesteraseB"/>
</dbReference>
<organism evidence="4 5">
    <name type="scientific">Sinocyclocheilus anshuiensis</name>
    <dbReference type="NCBI Taxonomy" id="1608454"/>
    <lineage>
        <taxon>Eukaryota</taxon>
        <taxon>Metazoa</taxon>
        <taxon>Chordata</taxon>
        <taxon>Craniata</taxon>
        <taxon>Vertebrata</taxon>
        <taxon>Euteleostomi</taxon>
        <taxon>Actinopterygii</taxon>
        <taxon>Neopterygii</taxon>
        <taxon>Teleostei</taxon>
        <taxon>Ostariophysi</taxon>
        <taxon>Cypriniformes</taxon>
        <taxon>Cyprinidae</taxon>
        <taxon>Cyprininae</taxon>
        <taxon>Sinocyclocheilus</taxon>
    </lineage>
</organism>
<dbReference type="Pfam" id="PF00135">
    <property type="entry name" value="COesterase"/>
    <property type="match status" value="1"/>
</dbReference>
<reference evidence="4" key="1">
    <citation type="submission" date="2025-08" db="UniProtKB">
        <authorList>
            <consortium name="Ensembl"/>
        </authorList>
    </citation>
    <scope>IDENTIFICATION</scope>
</reference>
<evidence type="ECO:0000256" key="2">
    <source>
        <dbReference type="SAM" id="SignalP"/>
    </source>
</evidence>
<feature type="region of interest" description="Disordered" evidence="1">
    <location>
        <begin position="53"/>
        <end position="77"/>
    </location>
</feature>
<evidence type="ECO:0000313" key="5">
    <source>
        <dbReference type="Proteomes" id="UP000472260"/>
    </source>
</evidence>
<evidence type="ECO:0000259" key="3">
    <source>
        <dbReference type="Pfam" id="PF00135"/>
    </source>
</evidence>
<protein>
    <recommendedName>
        <fullName evidence="3">Carboxylesterase type B domain-containing protein</fullName>
    </recommendedName>
</protein>
<dbReference type="AlphaFoldDB" id="A0A671N9U3"/>
<dbReference type="Proteomes" id="UP000472260">
    <property type="component" value="Unassembled WGS sequence"/>
</dbReference>
<keyword evidence="5" id="KW-1185">Reference proteome</keyword>
<evidence type="ECO:0000256" key="1">
    <source>
        <dbReference type="SAM" id="MobiDB-lite"/>
    </source>
</evidence>
<dbReference type="PANTHER" id="PTHR44590">
    <property type="entry name" value="CARBOXYLIC ESTER HYDROLASE-RELATED"/>
    <property type="match status" value="1"/>
</dbReference>
<accession>A0A671N9U3</accession>
<dbReference type="Ensembl" id="ENSSANT00000042336.1">
    <property type="protein sequence ID" value="ENSSANP00000039784.1"/>
    <property type="gene ID" value="ENSSANG00000020216.1"/>
</dbReference>